<reference evidence="1" key="2">
    <citation type="journal article" date="2024" name="Plant">
        <title>Genomic evolution and insights into agronomic trait innovations of Sesamum species.</title>
        <authorList>
            <person name="Miao H."/>
            <person name="Wang L."/>
            <person name="Qu L."/>
            <person name="Liu H."/>
            <person name="Sun Y."/>
            <person name="Le M."/>
            <person name="Wang Q."/>
            <person name="Wei S."/>
            <person name="Zheng Y."/>
            <person name="Lin W."/>
            <person name="Duan Y."/>
            <person name="Cao H."/>
            <person name="Xiong S."/>
            <person name="Wang X."/>
            <person name="Wei L."/>
            <person name="Li C."/>
            <person name="Ma Q."/>
            <person name="Ju M."/>
            <person name="Zhao R."/>
            <person name="Li G."/>
            <person name="Mu C."/>
            <person name="Tian Q."/>
            <person name="Mei H."/>
            <person name="Zhang T."/>
            <person name="Gao T."/>
            <person name="Zhang H."/>
        </authorList>
    </citation>
    <scope>NUCLEOTIDE SEQUENCE</scope>
    <source>
        <strain evidence="1">G02</strain>
    </source>
</reference>
<sequence length="68" mass="7874">MKASEANSLMLRLRHLRENLKELYKKFGQLAVNDQVAKHIQRVDLYTVQITIRSIMVVPTSLGTTYKN</sequence>
<reference evidence="1" key="1">
    <citation type="submission" date="2020-06" db="EMBL/GenBank/DDBJ databases">
        <authorList>
            <person name="Li T."/>
            <person name="Hu X."/>
            <person name="Zhang T."/>
            <person name="Song X."/>
            <person name="Zhang H."/>
            <person name="Dai N."/>
            <person name="Sheng W."/>
            <person name="Hou X."/>
            <person name="Wei L."/>
        </authorList>
    </citation>
    <scope>NUCLEOTIDE SEQUENCE</scope>
    <source>
        <strain evidence="1">G02</strain>
        <tissue evidence="1">Leaf</tissue>
    </source>
</reference>
<comment type="caution">
    <text evidence="1">The sequence shown here is derived from an EMBL/GenBank/DDBJ whole genome shotgun (WGS) entry which is preliminary data.</text>
</comment>
<dbReference type="AlphaFoldDB" id="A0AAW2SJI2"/>
<gene>
    <name evidence="1" type="ORF">Sradi_2490400</name>
</gene>
<protein>
    <submittedName>
        <fullName evidence="1">Uncharacterized protein</fullName>
    </submittedName>
</protein>
<name>A0AAW2SJI2_SESRA</name>
<proteinExistence type="predicted"/>
<organism evidence="1">
    <name type="scientific">Sesamum radiatum</name>
    <name type="common">Black benniseed</name>
    <dbReference type="NCBI Taxonomy" id="300843"/>
    <lineage>
        <taxon>Eukaryota</taxon>
        <taxon>Viridiplantae</taxon>
        <taxon>Streptophyta</taxon>
        <taxon>Embryophyta</taxon>
        <taxon>Tracheophyta</taxon>
        <taxon>Spermatophyta</taxon>
        <taxon>Magnoliopsida</taxon>
        <taxon>eudicotyledons</taxon>
        <taxon>Gunneridae</taxon>
        <taxon>Pentapetalae</taxon>
        <taxon>asterids</taxon>
        <taxon>lamiids</taxon>
        <taxon>Lamiales</taxon>
        <taxon>Pedaliaceae</taxon>
        <taxon>Sesamum</taxon>
    </lineage>
</organism>
<evidence type="ECO:0000313" key="1">
    <source>
        <dbReference type="EMBL" id="KAL0392676.1"/>
    </source>
</evidence>
<accession>A0AAW2SJI2</accession>
<dbReference type="EMBL" id="JACGWJ010000010">
    <property type="protein sequence ID" value="KAL0392676.1"/>
    <property type="molecule type" value="Genomic_DNA"/>
</dbReference>